<protein>
    <recommendedName>
        <fullName evidence="3">Pyrroline-5-carboxylate reductase catalytic N-terminal domain-containing protein</fullName>
    </recommendedName>
</protein>
<evidence type="ECO:0000313" key="2">
    <source>
        <dbReference type="EMBL" id="CAA9457969.1"/>
    </source>
</evidence>
<dbReference type="EMBL" id="CADCVG010000080">
    <property type="protein sequence ID" value="CAA9457969.1"/>
    <property type="molecule type" value="Genomic_DNA"/>
</dbReference>
<accession>A0A6J4QZA5</accession>
<organism evidence="2">
    <name type="scientific">uncultured Rubrobacteraceae bacterium</name>
    <dbReference type="NCBI Taxonomy" id="349277"/>
    <lineage>
        <taxon>Bacteria</taxon>
        <taxon>Bacillati</taxon>
        <taxon>Actinomycetota</taxon>
        <taxon>Rubrobacteria</taxon>
        <taxon>Rubrobacterales</taxon>
        <taxon>Rubrobacteraceae</taxon>
        <taxon>environmental samples</taxon>
    </lineage>
</organism>
<evidence type="ECO:0000256" key="1">
    <source>
        <dbReference type="SAM" id="MobiDB-lite"/>
    </source>
</evidence>
<sequence length="46" mass="4465">MNTTIIGTGEKARGIASRLLAVGGSVTLSGTERERGGTGVPAGAPP</sequence>
<name>A0A6J4QZA5_9ACTN</name>
<proteinExistence type="predicted"/>
<feature type="region of interest" description="Disordered" evidence="1">
    <location>
        <begin position="27"/>
        <end position="46"/>
    </location>
</feature>
<reference evidence="2" key="1">
    <citation type="submission" date="2020-02" db="EMBL/GenBank/DDBJ databases">
        <authorList>
            <person name="Meier V. D."/>
        </authorList>
    </citation>
    <scope>NUCLEOTIDE SEQUENCE</scope>
    <source>
        <strain evidence="2">AVDCRST_MAG14</strain>
    </source>
</reference>
<dbReference type="AlphaFoldDB" id="A0A6J4QZA5"/>
<evidence type="ECO:0008006" key="3">
    <source>
        <dbReference type="Google" id="ProtNLM"/>
    </source>
</evidence>
<gene>
    <name evidence="2" type="ORF">AVDCRST_MAG14-1921</name>
</gene>